<organism evidence="1">
    <name type="scientific">Rhizopus microsporus var. microsporus</name>
    <dbReference type="NCBI Taxonomy" id="86635"/>
    <lineage>
        <taxon>Eukaryota</taxon>
        <taxon>Fungi</taxon>
        <taxon>Fungi incertae sedis</taxon>
        <taxon>Mucoromycota</taxon>
        <taxon>Mucoromycotina</taxon>
        <taxon>Mucoromycetes</taxon>
        <taxon>Mucorales</taxon>
        <taxon>Mucorineae</taxon>
        <taxon>Rhizopodaceae</taxon>
        <taxon>Rhizopus</taxon>
    </lineage>
</organism>
<evidence type="ECO:0008006" key="2">
    <source>
        <dbReference type="Google" id="ProtNLM"/>
    </source>
</evidence>
<gene>
    <name evidence="1" type="ORF">BCV72DRAFT_262479</name>
</gene>
<dbReference type="EMBL" id="KV921915">
    <property type="protein sequence ID" value="ORE06845.1"/>
    <property type="molecule type" value="Genomic_DNA"/>
</dbReference>
<dbReference type="AlphaFoldDB" id="A0A1X0R495"/>
<name>A0A1X0R495_RHIZD</name>
<dbReference type="Proteomes" id="UP000242414">
    <property type="component" value="Unassembled WGS sequence"/>
</dbReference>
<dbReference type="VEuPathDB" id="FungiDB:BCV72DRAFT_262479"/>
<evidence type="ECO:0000313" key="1">
    <source>
        <dbReference type="EMBL" id="ORE06845.1"/>
    </source>
</evidence>
<protein>
    <recommendedName>
        <fullName evidence="2">MULE transposase domain-containing protein</fullName>
    </recommendedName>
</protein>
<sequence length="156" mass="17813">MYMFRSLVFNGKTVLPIVFAPDDDKALRLPLVDVFSESGKLLCYIHISRNFQKHGLSKLASLYSTVKANNMARLETRDLVAEIALAANADEHFKQILKKYSEYFSQDERCTNGGVHAIQCLKKMLKEKEHWGGLYANKYMHLNNCPSNRVESIHSS</sequence>
<proteinExistence type="predicted"/>
<reference evidence="1" key="1">
    <citation type="journal article" date="2016" name="Proc. Natl. Acad. Sci. U.S.A.">
        <title>Lipid metabolic changes in an early divergent fungus govern the establishment of a mutualistic symbiosis with endobacteria.</title>
        <authorList>
            <person name="Lastovetsky O.A."/>
            <person name="Gaspar M.L."/>
            <person name="Mondo S.J."/>
            <person name="LaButti K.M."/>
            <person name="Sandor L."/>
            <person name="Grigoriev I.V."/>
            <person name="Henry S.A."/>
            <person name="Pawlowska T.E."/>
        </authorList>
    </citation>
    <scope>NUCLEOTIDE SEQUENCE [LARGE SCALE GENOMIC DNA]</scope>
    <source>
        <strain evidence="1">ATCC 52814</strain>
    </source>
</reference>
<accession>A0A1X0R495</accession>